<dbReference type="PRINTS" id="PR01438">
    <property type="entry name" value="UNVRSLSTRESS"/>
</dbReference>
<proteinExistence type="inferred from homology"/>
<gene>
    <name evidence="3" type="ORF">SAMN05421803_10885</name>
</gene>
<keyword evidence="4" id="KW-1185">Reference proteome</keyword>
<dbReference type="CDD" id="cd00293">
    <property type="entry name" value="USP-like"/>
    <property type="match status" value="1"/>
</dbReference>
<dbReference type="InterPro" id="IPR014729">
    <property type="entry name" value="Rossmann-like_a/b/a_fold"/>
</dbReference>
<dbReference type="InterPro" id="IPR006015">
    <property type="entry name" value="Universal_stress_UspA"/>
</dbReference>
<reference evidence="3 4" key="1">
    <citation type="submission" date="2016-11" db="EMBL/GenBank/DDBJ databases">
        <authorList>
            <person name="Jaros S."/>
            <person name="Januszkiewicz K."/>
            <person name="Wedrychowicz H."/>
        </authorList>
    </citation>
    <scope>NUCLEOTIDE SEQUENCE [LARGE SCALE GENOMIC DNA]</scope>
    <source>
        <strain evidence="3 4">CGMCC 4.5723</strain>
    </source>
</reference>
<dbReference type="Proteomes" id="UP000184452">
    <property type="component" value="Unassembled WGS sequence"/>
</dbReference>
<dbReference type="PANTHER" id="PTHR46268:SF6">
    <property type="entry name" value="UNIVERSAL STRESS PROTEIN UP12"/>
    <property type="match status" value="1"/>
</dbReference>
<dbReference type="Pfam" id="PF00582">
    <property type="entry name" value="Usp"/>
    <property type="match status" value="1"/>
</dbReference>
<name>A0A1M6L5L5_9ACTN</name>
<evidence type="ECO:0000313" key="3">
    <source>
        <dbReference type="EMBL" id="SHJ66487.1"/>
    </source>
</evidence>
<evidence type="ECO:0000313" key="4">
    <source>
        <dbReference type="Proteomes" id="UP000184452"/>
    </source>
</evidence>
<dbReference type="EMBL" id="FQZK01000008">
    <property type="protein sequence ID" value="SHJ66487.1"/>
    <property type="molecule type" value="Genomic_DNA"/>
</dbReference>
<accession>A0A1M6L5L5</accession>
<feature type="domain" description="UspA" evidence="2">
    <location>
        <begin position="15"/>
        <end position="140"/>
    </location>
</feature>
<dbReference type="SUPFAM" id="SSF52402">
    <property type="entry name" value="Adenine nucleotide alpha hydrolases-like"/>
    <property type="match status" value="1"/>
</dbReference>
<evidence type="ECO:0000259" key="2">
    <source>
        <dbReference type="Pfam" id="PF00582"/>
    </source>
</evidence>
<organism evidence="3 4">
    <name type="scientific">Nocardiopsis flavescens</name>
    <dbReference type="NCBI Taxonomy" id="758803"/>
    <lineage>
        <taxon>Bacteria</taxon>
        <taxon>Bacillati</taxon>
        <taxon>Actinomycetota</taxon>
        <taxon>Actinomycetes</taxon>
        <taxon>Streptosporangiales</taxon>
        <taxon>Nocardiopsidaceae</taxon>
        <taxon>Nocardiopsis</taxon>
    </lineage>
</organism>
<evidence type="ECO:0000256" key="1">
    <source>
        <dbReference type="ARBA" id="ARBA00008791"/>
    </source>
</evidence>
<dbReference type="PANTHER" id="PTHR46268">
    <property type="entry name" value="STRESS RESPONSE PROTEIN NHAX"/>
    <property type="match status" value="1"/>
</dbReference>
<comment type="similarity">
    <text evidence="1">Belongs to the universal stress protein A family.</text>
</comment>
<sequence length="141" mass="14423">MPITAAGEEERMQMTVVLAHAPGPSAEAAFAAAVHEAGLRGRDLVIANAASDDALADSRAVGAPALRDLAERAGRSGVRARPVRLSDADAAGAVLALAEQEDAEVLVVGVRRRSAVGKLLLGSTAQRLLLEARCPVLAVKA</sequence>
<dbReference type="AlphaFoldDB" id="A0A1M6L5L5"/>
<dbReference type="STRING" id="758803.SAMN05421803_10885"/>
<dbReference type="Gene3D" id="3.40.50.620">
    <property type="entry name" value="HUPs"/>
    <property type="match status" value="1"/>
</dbReference>
<dbReference type="InterPro" id="IPR006016">
    <property type="entry name" value="UspA"/>
</dbReference>
<protein>
    <submittedName>
        <fullName evidence="3">Universal stress protein family protein</fullName>
    </submittedName>
</protein>